<evidence type="ECO:0000313" key="1">
    <source>
        <dbReference type="EMBL" id="KGA18573.1"/>
    </source>
</evidence>
<dbReference type="AlphaFoldDB" id="A0A094SJE2"/>
<sequence>MKKVRILSLLSVTALVSTVLITAPTVANAAPACDGKSPIQTCVGATSDGAPYAMQVPANFNGTVALYSHGYRYNVDIPSAIPLIGGYKITNTPEPVPGGNAAVAQYFFSQGIAILGSGFARQGWNPDSAIKTNVELIDTFKKQFPKTTNVVAWGSSLGGVITQGLAEKHPELVSAVAPMCMADNITPQLTMAGDFLWGVKVLFDPTIKGGNYSPGAAGVAESYADLGKVFTVMGKLQAALATGAWPDTASATGKALAAAGVPSRSALLLLGLMAGLPTQSAHFDSISGPEGALKLTFPLALSPALAILENGTNAAALAVLATQDVENQAGGAIFDNTKTDYAARIDGERVIYNAALSGNTVIDALLGALSAANPGAPRAVANPAAVAKMNALHVNTGKINVPTVLMVGVADPITPAGASQRLVDLYAEQYAAEKAAAIKAYQKTRDYKTPANKLLMLWNTTPDSYTTFNAAGSPITSTPAAQGTNHCNFTSAQLLLVAKSMVQASSTGKLPSGGALYTAVRRAGNLSIDKGINVPLLKYYTDNQ</sequence>
<protein>
    <submittedName>
        <fullName evidence="1">Uncharacterized protein</fullName>
    </submittedName>
</protein>
<reference evidence="1" key="1">
    <citation type="submission" date="2014-05" db="EMBL/GenBank/DDBJ databases">
        <title>Key roles for freshwater Actinobacteria revealed by deep metagenomic sequencing.</title>
        <authorList>
            <person name="Ghai R."/>
            <person name="Mizuno C.M."/>
            <person name="Picazo A."/>
            <person name="Camacho A."/>
            <person name="Rodriguez-Valera F."/>
        </authorList>
    </citation>
    <scope>NUCLEOTIDE SEQUENCE</scope>
</reference>
<dbReference type="EMBL" id="JNSK01000023">
    <property type="protein sequence ID" value="KGA18573.1"/>
    <property type="molecule type" value="Genomic_DNA"/>
</dbReference>
<gene>
    <name evidence="1" type="ORF">GM50_8430</name>
</gene>
<accession>A0A094SJE2</accession>
<proteinExistence type="predicted"/>
<dbReference type="Gene3D" id="3.40.50.1820">
    <property type="entry name" value="alpha/beta hydrolase"/>
    <property type="match status" value="1"/>
</dbReference>
<dbReference type="SUPFAM" id="SSF53474">
    <property type="entry name" value="alpha/beta-Hydrolases"/>
    <property type="match status" value="1"/>
</dbReference>
<dbReference type="InterPro" id="IPR029058">
    <property type="entry name" value="AB_hydrolase_fold"/>
</dbReference>
<name>A0A094SJE2_9ZZZZ</name>
<comment type="caution">
    <text evidence="1">The sequence shown here is derived from an EMBL/GenBank/DDBJ whole genome shotgun (WGS) entry which is preliminary data.</text>
</comment>
<organism evidence="1">
    <name type="scientific">freshwater metagenome</name>
    <dbReference type="NCBI Taxonomy" id="449393"/>
    <lineage>
        <taxon>unclassified sequences</taxon>
        <taxon>metagenomes</taxon>
        <taxon>ecological metagenomes</taxon>
    </lineage>
</organism>